<accession>A0ABN1I3W3</accession>
<name>A0ABN1I3W3_9GAMM</name>
<evidence type="ECO:0000313" key="2">
    <source>
        <dbReference type="EMBL" id="GAA0686063.1"/>
    </source>
</evidence>
<dbReference type="Pfam" id="PF07238">
    <property type="entry name" value="PilZ"/>
    <property type="match status" value="1"/>
</dbReference>
<dbReference type="Gene3D" id="2.40.10.220">
    <property type="entry name" value="predicted glycosyltransferase like domains"/>
    <property type="match status" value="1"/>
</dbReference>
<dbReference type="EMBL" id="BAAAET010000001">
    <property type="protein sequence ID" value="GAA0686063.1"/>
    <property type="molecule type" value="Genomic_DNA"/>
</dbReference>
<evidence type="ECO:0000313" key="3">
    <source>
        <dbReference type="Proteomes" id="UP001499915"/>
    </source>
</evidence>
<gene>
    <name evidence="2" type="ORF">GCM10009104_09800</name>
</gene>
<comment type="caution">
    <text evidence="2">The sequence shown here is derived from an EMBL/GenBank/DDBJ whole genome shotgun (WGS) entry which is preliminary data.</text>
</comment>
<dbReference type="Proteomes" id="UP001499915">
    <property type="component" value="Unassembled WGS sequence"/>
</dbReference>
<reference evidence="2 3" key="1">
    <citation type="journal article" date="2019" name="Int. J. Syst. Evol. Microbiol.">
        <title>The Global Catalogue of Microorganisms (GCM) 10K type strain sequencing project: providing services to taxonomists for standard genome sequencing and annotation.</title>
        <authorList>
            <consortium name="The Broad Institute Genomics Platform"/>
            <consortium name="The Broad Institute Genome Sequencing Center for Infectious Disease"/>
            <person name="Wu L."/>
            <person name="Ma J."/>
        </authorList>
    </citation>
    <scope>NUCLEOTIDE SEQUENCE [LARGE SCALE GENOMIC DNA]</scope>
    <source>
        <strain evidence="2 3">JCM 15134</strain>
    </source>
</reference>
<dbReference type="SUPFAM" id="SSF141371">
    <property type="entry name" value="PilZ domain-like"/>
    <property type="match status" value="1"/>
</dbReference>
<feature type="domain" description="PilZ" evidence="1">
    <location>
        <begin position="4"/>
        <end position="111"/>
    </location>
</feature>
<organism evidence="2 3">
    <name type="scientific">Marinobacterium maritimum</name>
    <dbReference type="NCBI Taxonomy" id="500162"/>
    <lineage>
        <taxon>Bacteria</taxon>
        <taxon>Pseudomonadati</taxon>
        <taxon>Pseudomonadota</taxon>
        <taxon>Gammaproteobacteria</taxon>
        <taxon>Oceanospirillales</taxon>
        <taxon>Oceanospirillaceae</taxon>
        <taxon>Marinobacterium</taxon>
    </lineage>
</organism>
<sequence>MFQERRIYPRIPCKVDAELETTTGQMFDVRLINISRSGFYIEGGDDLSDLQPPEGLGATEIWLHFGLETSALHCHCRIIYKRRNAHDSIGLGLHIISTDEAALNTIEHYVTANLN</sequence>
<protein>
    <recommendedName>
        <fullName evidence="1">PilZ domain-containing protein</fullName>
    </recommendedName>
</protein>
<dbReference type="InterPro" id="IPR009875">
    <property type="entry name" value="PilZ_domain"/>
</dbReference>
<proteinExistence type="predicted"/>
<keyword evidence="3" id="KW-1185">Reference proteome</keyword>
<dbReference type="RefSeq" id="WP_343803118.1">
    <property type="nucleotide sequence ID" value="NZ_BAAAET010000001.1"/>
</dbReference>
<evidence type="ECO:0000259" key="1">
    <source>
        <dbReference type="Pfam" id="PF07238"/>
    </source>
</evidence>